<feature type="compositionally biased region" description="Basic and acidic residues" evidence="1">
    <location>
        <begin position="329"/>
        <end position="338"/>
    </location>
</feature>
<dbReference type="SMART" id="SM00456">
    <property type="entry name" value="WW"/>
    <property type="match status" value="2"/>
</dbReference>
<feature type="region of interest" description="Disordered" evidence="1">
    <location>
        <begin position="319"/>
        <end position="349"/>
    </location>
</feature>
<protein>
    <submittedName>
        <fullName evidence="3">FF domain containing protein</fullName>
    </submittedName>
</protein>
<dbReference type="InterPro" id="IPR002713">
    <property type="entry name" value="FF_domain"/>
</dbReference>
<feature type="compositionally biased region" description="Acidic residues" evidence="1">
    <location>
        <begin position="747"/>
        <end position="762"/>
    </location>
</feature>
<feature type="compositionally biased region" description="Gly residues" evidence="1">
    <location>
        <begin position="61"/>
        <end position="94"/>
    </location>
</feature>
<dbReference type="AlphaFoldDB" id="A0A9K3PXS6"/>
<feature type="region of interest" description="Disordered" evidence="1">
    <location>
        <begin position="1"/>
        <end position="126"/>
    </location>
</feature>
<dbReference type="PROSITE" id="PS01159">
    <property type="entry name" value="WW_DOMAIN_1"/>
    <property type="match status" value="1"/>
</dbReference>
<dbReference type="EMBL" id="JAGRRH010000010">
    <property type="protein sequence ID" value="KAG7363371.1"/>
    <property type="molecule type" value="Genomic_DNA"/>
</dbReference>
<dbReference type="OrthoDB" id="187617at2759"/>
<dbReference type="SMART" id="SM00441">
    <property type="entry name" value="FF"/>
    <property type="match status" value="4"/>
</dbReference>
<organism evidence="3 4">
    <name type="scientific">Nitzschia inconspicua</name>
    <dbReference type="NCBI Taxonomy" id="303405"/>
    <lineage>
        <taxon>Eukaryota</taxon>
        <taxon>Sar</taxon>
        <taxon>Stramenopiles</taxon>
        <taxon>Ochrophyta</taxon>
        <taxon>Bacillariophyta</taxon>
        <taxon>Bacillariophyceae</taxon>
        <taxon>Bacillariophycidae</taxon>
        <taxon>Bacillariales</taxon>
        <taxon>Bacillariaceae</taxon>
        <taxon>Nitzschia</taxon>
    </lineage>
</organism>
<reference evidence="3" key="2">
    <citation type="submission" date="2021-04" db="EMBL/GenBank/DDBJ databases">
        <authorList>
            <person name="Podell S."/>
        </authorList>
    </citation>
    <scope>NUCLEOTIDE SEQUENCE</scope>
    <source>
        <strain evidence="3">Hildebrandi</strain>
    </source>
</reference>
<dbReference type="InterPro" id="IPR001202">
    <property type="entry name" value="WW_dom"/>
</dbReference>
<reference evidence="3" key="1">
    <citation type="journal article" date="2021" name="Sci. Rep.">
        <title>Diploid genomic architecture of Nitzschia inconspicua, an elite biomass production diatom.</title>
        <authorList>
            <person name="Oliver A."/>
            <person name="Podell S."/>
            <person name="Pinowska A."/>
            <person name="Traller J.C."/>
            <person name="Smith S.R."/>
            <person name="McClure R."/>
            <person name="Beliaev A."/>
            <person name="Bohutskyi P."/>
            <person name="Hill E.A."/>
            <person name="Rabines A."/>
            <person name="Zheng H."/>
            <person name="Allen L.Z."/>
            <person name="Kuo A."/>
            <person name="Grigoriev I.V."/>
            <person name="Allen A.E."/>
            <person name="Hazlebeck D."/>
            <person name="Allen E.E."/>
        </authorList>
    </citation>
    <scope>NUCLEOTIDE SEQUENCE</scope>
    <source>
        <strain evidence="3">Hildebrandi</strain>
    </source>
</reference>
<feature type="compositionally biased region" description="Polar residues" evidence="1">
    <location>
        <begin position="1"/>
        <end position="13"/>
    </location>
</feature>
<feature type="domain" description="WW" evidence="2">
    <location>
        <begin position="241"/>
        <end position="274"/>
    </location>
</feature>
<proteinExistence type="predicted"/>
<feature type="region of interest" description="Disordered" evidence="1">
    <location>
        <begin position="732"/>
        <end position="793"/>
    </location>
</feature>
<dbReference type="GO" id="GO:0003723">
    <property type="term" value="F:RNA binding"/>
    <property type="evidence" value="ECO:0007669"/>
    <property type="project" value="TreeGrafter"/>
</dbReference>
<dbReference type="CDD" id="cd00201">
    <property type="entry name" value="WW"/>
    <property type="match status" value="2"/>
</dbReference>
<sequence length="827" mass="92422">MRRQQPGNPQPNNAGRARDPRLVSGDRGRFSPGRGVPPQPRYNGGPGRYPPRGPMPLFRGGPPGRGGPMRGGPRDMGGMGRGKGFLDGGRGRGPIFGRHPPPPPPRMGSSDGRGMMQMPPPRPPPPPPPLRTAHGGMATPQIPPPPIHPPPPPFGMNFPPPVNNFHPQIQQQPYPFQPMGTVPAATNTTAVHSLNPAQIPPLPPFAGVPVAGVVIAAAPQTGLAQHQESSGIASSIPPTAQQIDQAWTEYTSPSGVKYYHNHLLKQSTYTKPAVMMQPEPTSIVSNQKRTWQEYTDASTGRKYYSDGVTTTWEKPEGFISPDDIVAKTSSKDETNSEPKKKKKRGLEVTGSHDAKNELISFGSKQEAVSAFKGLLLAKGVAPSLKWNEVVKLCEGDPRWGARWEACSEVLSVGERRQALAEFQTKRANEILNEERQERARSKEAFSQMLAEVLPKMAGFSPQTSRFEDVRSALAKDDRFFVIDDEGLRETLFLDFCDDFRKREERNKRSKKKEAEESFLSFLQEKEEVGLLTIASTWESFLSSLPETEKADPRFATSVVLPDSDRQLYFADFVLDLQRVEDDKRRRIRDARRRAEKAQRDNYRALLSTLAKEGSLLPYSRWRMVEELLVPHESFSLVQAQGRDMPRELFEEFADEWDDRYRRERSFLARLIEHPDGSSFTKESTATYEAFKDLVIKEASYSDDAQDEAYRIINREDPVSSAKLYYQELLTRPSDFNRPGRSSRIDDESSEDEGEIIEDEGEANNEGNQVDGGNPKPNPPEAGPEQTLQMSNTTVLSYRNETNQEASQDAGRVDLQTSYRDTCIVELI</sequence>
<name>A0A9K3PXS6_9STRA</name>
<dbReference type="InterPro" id="IPR039726">
    <property type="entry name" value="Prp40-like"/>
</dbReference>
<dbReference type="PANTHER" id="PTHR11864">
    <property type="entry name" value="PRE-MRNA-PROCESSING PROTEIN PRP40"/>
    <property type="match status" value="1"/>
</dbReference>
<dbReference type="GO" id="GO:0045292">
    <property type="term" value="P:mRNA cis splicing, via spliceosome"/>
    <property type="evidence" value="ECO:0007669"/>
    <property type="project" value="InterPro"/>
</dbReference>
<dbReference type="PROSITE" id="PS50020">
    <property type="entry name" value="WW_DOMAIN_2"/>
    <property type="match status" value="1"/>
</dbReference>
<evidence type="ECO:0000259" key="2">
    <source>
        <dbReference type="PROSITE" id="PS50020"/>
    </source>
</evidence>
<comment type="caution">
    <text evidence="3">The sequence shown here is derived from an EMBL/GenBank/DDBJ whole genome shotgun (WGS) entry which is preliminary data.</text>
</comment>
<gene>
    <name evidence="3" type="ORF">IV203_026731</name>
</gene>
<dbReference type="Proteomes" id="UP000693970">
    <property type="component" value="Unassembled WGS sequence"/>
</dbReference>
<feature type="compositionally biased region" description="Basic and acidic residues" evidence="1">
    <location>
        <begin position="16"/>
        <end position="29"/>
    </location>
</feature>
<dbReference type="Pfam" id="PF01846">
    <property type="entry name" value="FF"/>
    <property type="match status" value="1"/>
</dbReference>
<keyword evidence="4" id="KW-1185">Reference proteome</keyword>
<accession>A0A9K3PXS6</accession>
<dbReference type="GO" id="GO:0071004">
    <property type="term" value="C:U2-type prespliceosome"/>
    <property type="evidence" value="ECO:0007669"/>
    <property type="project" value="TreeGrafter"/>
</dbReference>
<evidence type="ECO:0000313" key="4">
    <source>
        <dbReference type="Proteomes" id="UP000693970"/>
    </source>
</evidence>
<evidence type="ECO:0000313" key="3">
    <source>
        <dbReference type="EMBL" id="KAG7363371.1"/>
    </source>
</evidence>
<evidence type="ECO:0000256" key="1">
    <source>
        <dbReference type="SAM" id="MobiDB-lite"/>
    </source>
</evidence>
<dbReference type="PANTHER" id="PTHR11864:SF0">
    <property type="entry name" value="PRP40 PRE-MRNA PROCESSING FACTOR 40 HOMOLOG A (YEAST)"/>
    <property type="match status" value="1"/>
</dbReference>
<dbReference type="GO" id="GO:0005685">
    <property type="term" value="C:U1 snRNP"/>
    <property type="evidence" value="ECO:0007669"/>
    <property type="project" value="TreeGrafter"/>
</dbReference>